<dbReference type="PANTHER" id="PTHR42743:SF22">
    <property type="entry name" value="D-AMINO-ACID TRANSAMINASE, CHLOROPLASTIC"/>
    <property type="match status" value="1"/>
</dbReference>
<sequence length="346" mass="36977">VSRSLKSVAPSTRRVLTESEVLSRLRTKRGAPGYRAMFSSWLGGVVTDPALMQIPLDDHLVHRGHGVFDTCTLASGRLYRLGIHIERLLRSAALARIDHPWTKDELIEMVVETASTAAIRDGAVRYWMTVGPGGFSPSPRECPEACFYCIIFDPTPLGGEGADPMHTGVPEVTVLDTPMKPPLLATIKSNNYLLNVLTHMEAVDRGGTFGVLVDGEGYVAESCVLNAAFITSEGVLRTPPFDGILSGTTIRRVMDLASEKLTSEGLISSVSQAPVPADEVRGESISEMFLCGGDTHLYPVTSWDGTAVGTGTVGPVAQRLIELLDAEAFGGTGGEASDFIDVPYGD</sequence>
<dbReference type="EMBL" id="UINC01000033">
    <property type="protein sequence ID" value="SUZ47762.1"/>
    <property type="molecule type" value="Genomic_DNA"/>
</dbReference>
<accession>A0A381MZJ5</accession>
<dbReference type="FunFam" id="3.20.10.10:FF:000002">
    <property type="entry name" value="D-alanine aminotransferase"/>
    <property type="match status" value="1"/>
</dbReference>
<dbReference type="SUPFAM" id="SSF56752">
    <property type="entry name" value="D-aminoacid aminotransferase-like PLP-dependent enzymes"/>
    <property type="match status" value="1"/>
</dbReference>
<feature type="non-terminal residue" evidence="4">
    <location>
        <position position="1"/>
    </location>
</feature>
<dbReference type="InterPro" id="IPR036038">
    <property type="entry name" value="Aminotransferase-like"/>
</dbReference>
<evidence type="ECO:0000256" key="1">
    <source>
        <dbReference type="ARBA" id="ARBA00001933"/>
    </source>
</evidence>
<evidence type="ECO:0000256" key="2">
    <source>
        <dbReference type="ARBA" id="ARBA00009320"/>
    </source>
</evidence>
<dbReference type="InterPro" id="IPR001544">
    <property type="entry name" value="Aminotrans_IV"/>
</dbReference>
<dbReference type="GO" id="GO:0003824">
    <property type="term" value="F:catalytic activity"/>
    <property type="evidence" value="ECO:0007669"/>
    <property type="project" value="InterPro"/>
</dbReference>
<dbReference type="GO" id="GO:0046394">
    <property type="term" value="P:carboxylic acid biosynthetic process"/>
    <property type="evidence" value="ECO:0007669"/>
    <property type="project" value="UniProtKB-ARBA"/>
</dbReference>
<dbReference type="Pfam" id="PF01063">
    <property type="entry name" value="Aminotran_4"/>
    <property type="match status" value="1"/>
</dbReference>
<evidence type="ECO:0008006" key="5">
    <source>
        <dbReference type="Google" id="ProtNLM"/>
    </source>
</evidence>
<comment type="similarity">
    <text evidence="2">Belongs to the class-IV pyridoxal-phosphate-dependent aminotransferase family.</text>
</comment>
<protein>
    <recommendedName>
        <fullName evidence="5">Aminotransferase class IV</fullName>
    </recommendedName>
</protein>
<name>A0A381MZJ5_9ZZZZ</name>
<dbReference type="Gene3D" id="3.20.10.10">
    <property type="entry name" value="D-amino Acid Aminotransferase, subunit A, domain 2"/>
    <property type="match status" value="1"/>
</dbReference>
<evidence type="ECO:0000313" key="4">
    <source>
        <dbReference type="EMBL" id="SUZ47762.1"/>
    </source>
</evidence>
<dbReference type="InterPro" id="IPR050571">
    <property type="entry name" value="Class-IV_PLP-Dep_Aminotrnsfr"/>
</dbReference>
<dbReference type="GO" id="GO:0008652">
    <property type="term" value="P:amino acid biosynthetic process"/>
    <property type="evidence" value="ECO:0007669"/>
    <property type="project" value="UniProtKB-ARBA"/>
</dbReference>
<dbReference type="AlphaFoldDB" id="A0A381MZJ5"/>
<dbReference type="InterPro" id="IPR043132">
    <property type="entry name" value="BCAT-like_C"/>
</dbReference>
<keyword evidence="3" id="KW-0663">Pyridoxal phosphate</keyword>
<evidence type="ECO:0000256" key="3">
    <source>
        <dbReference type="ARBA" id="ARBA00022898"/>
    </source>
</evidence>
<dbReference type="InterPro" id="IPR043131">
    <property type="entry name" value="BCAT-like_N"/>
</dbReference>
<reference evidence="4" key="1">
    <citation type="submission" date="2018-05" db="EMBL/GenBank/DDBJ databases">
        <authorList>
            <person name="Lanie J.A."/>
            <person name="Ng W.-L."/>
            <person name="Kazmierczak K.M."/>
            <person name="Andrzejewski T.M."/>
            <person name="Davidsen T.M."/>
            <person name="Wayne K.J."/>
            <person name="Tettelin H."/>
            <person name="Glass J.I."/>
            <person name="Rusch D."/>
            <person name="Podicherti R."/>
            <person name="Tsui H.-C.T."/>
            <person name="Winkler M.E."/>
        </authorList>
    </citation>
    <scope>NUCLEOTIDE SEQUENCE</scope>
</reference>
<dbReference type="CDD" id="cd00449">
    <property type="entry name" value="PLPDE_IV"/>
    <property type="match status" value="1"/>
</dbReference>
<comment type="cofactor">
    <cofactor evidence="1">
        <name>pyridoxal 5'-phosphate</name>
        <dbReference type="ChEBI" id="CHEBI:597326"/>
    </cofactor>
</comment>
<proteinExistence type="inferred from homology"/>
<dbReference type="PANTHER" id="PTHR42743">
    <property type="entry name" value="AMINO-ACID AMINOTRANSFERASE"/>
    <property type="match status" value="1"/>
</dbReference>
<organism evidence="4">
    <name type="scientific">marine metagenome</name>
    <dbReference type="NCBI Taxonomy" id="408172"/>
    <lineage>
        <taxon>unclassified sequences</taxon>
        <taxon>metagenomes</taxon>
        <taxon>ecological metagenomes</taxon>
    </lineage>
</organism>
<dbReference type="Gene3D" id="3.30.470.10">
    <property type="match status" value="1"/>
</dbReference>
<gene>
    <name evidence="4" type="ORF">METZ01_LOCUS616</name>
</gene>